<dbReference type="InterPro" id="IPR041994">
    <property type="entry name" value="GPKOW_KOW2"/>
</dbReference>
<dbReference type="EMBL" id="KL367700">
    <property type="protein sequence ID" value="KFD60045.1"/>
    <property type="molecule type" value="Genomic_DNA"/>
</dbReference>
<keyword evidence="2" id="KW-0677">Repeat</keyword>
<dbReference type="GO" id="GO:0003676">
    <property type="term" value="F:nucleic acid binding"/>
    <property type="evidence" value="ECO:0007669"/>
    <property type="project" value="InterPro"/>
</dbReference>
<organism evidence="7">
    <name type="scientific">Trichuris suis</name>
    <name type="common">pig whipworm</name>
    <dbReference type="NCBI Taxonomy" id="68888"/>
    <lineage>
        <taxon>Eukaryota</taxon>
        <taxon>Metazoa</taxon>
        <taxon>Ecdysozoa</taxon>
        <taxon>Nematoda</taxon>
        <taxon>Enoplea</taxon>
        <taxon>Dorylaimia</taxon>
        <taxon>Trichinellida</taxon>
        <taxon>Trichuridae</taxon>
        <taxon>Trichuris</taxon>
    </lineage>
</organism>
<dbReference type="Pfam" id="PF25088">
    <property type="entry name" value="GPKOW_C"/>
    <property type="match status" value="1"/>
</dbReference>
<evidence type="ECO:0000313" key="8">
    <source>
        <dbReference type="Proteomes" id="UP000030764"/>
    </source>
</evidence>
<dbReference type="EMBL" id="KL363261">
    <property type="protein sequence ID" value="KFD49939.1"/>
    <property type="molecule type" value="Genomic_DNA"/>
</dbReference>
<dbReference type="Proteomes" id="UP000030764">
    <property type="component" value="Unassembled WGS sequence"/>
</dbReference>
<comment type="subcellular location">
    <subcellularLocation>
        <location evidence="1">Nucleus</location>
    </subcellularLocation>
</comment>
<dbReference type="AlphaFoldDB" id="A0A085MS49"/>
<evidence type="ECO:0000256" key="4">
    <source>
        <dbReference type="SAM" id="MobiDB-lite"/>
    </source>
</evidence>
<reference evidence="7 8" key="1">
    <citation type="journal article" date="2014" name="Nat. Genet.">
        <title>Genome and transcriptome of the porcine whipworm Trichuris suis.</title>
        <authorList>
            <person name="Jex A.R."/>
            <person name="Nejsum P."/>
            <person name="Schwarz E.M."/>
            <person name="Hu L."/>
            <person name="Young N.D."/>
            <person name="Hall R.S."/>
            <person name="Korhonen P.K."/>
            <person name="Liao S."/>
            <person name="Thamsborg S."/>
            <person name="Xia J."/>
            <person name="Xu P."/>
            <person name="Wang S."/>
            <person name="Scheerlinck J.P."/>
            <person name="Hofmann A."/>
            <person name="Sternberg P.W."/>
            <person name="Wang J."/>
            <person name="Gasser R.B."/>
        </authorList>
    </citation>
    <scope>NUCLEOTIDE SEQUENCE [LARGE SCALE GENOMIC DNA]</scope>
    <source>
        <strain evidence="7">DCEP-RM93F</strain>
        <strain evidence="6">DCEP-RM93M</strain>
    </source>
</reference>
<dbReference type="Proteomes" id="UP000030758">
    <property type="component" value="Unassembled WGS sequence"/>
</dbReference>
<dbReference type="Pfam" id="PF12656">
    <property type="entry name" value="G-patch_2"/>
    <property type="match status" value="1"/>
</dbReference>
<dbReference type="InterPro" id="IPR000467">
    <property type="entry name" value="G_patch_dom"/>
</dbReference>
<evidence type="ECO:0000256" key="3">
    <source>
        <dbReference type="ARBA" id="ARBA00023242"/>
    </source>
</evidence>
<evidence type="ECO:0000256" key="1">
    <source>
        <dbReference type="ARBA" id="ARBA00004123"/>
    </source>
</evidence>
<evidence type="ECO:0000313" key="6">
    <source>
        <dbReference type="EMBL" id="KFD49939.1"/>
    </source>
</evidence>
<name>A0A085MS49_9BILA</name>
<evidence type="ECO:0000256" key="2">
    <source>
        <dbReference type="ARBA" id="ARBA00022737"/>
    </source>
</evidence>
<dbReference type="PANTHER" id="PTHR15818:SF2">
    <property type="entry name" value="G-PATCH DOMAIN AND KOW MOTIFS-CONTAINING PROTEIN"/>
    <property type="match status" value="1"/>
</dbReference>
<feature type="region of interest" description="Disordered" evidence="4">
    <location>
        <begin position="16"/>
        <end position="57"/>
    </location>
</feature>
<dbReference type="Gene3D" id="2.30.30.140">
    <property type="match status" value="1"/>
</dbReference>
<feature type="domain" description="G-patch" evidence="5">
    <location>
        <begin position="102"/>
        <end position="148"/>
    </location>
</feature>
<evidence type="ECO:0000259" key="5">
    <source>
        <dbReference type="PROSITE" id="PS50174"/>
    </source>
</evidence>
<feature type="compositionally biased region" description="Polar residues" evidence="4">
    <location>
        <begin position="42"/>
        <end position="55"/>
    </location>
</feature>
<dbReference type="PANTHER" id="PTHR15818">
    <property type="entry name" value="G PATCH AND KOW-CONTAINING"/>
    <property type="match status" value="1"/>
</dbReference>
<dbReference type="PROSITE" id="PS50174">
    <property type="entry name" value="G_PATCH"/>
    <property type="match status" value="1"/>
</dbReference>
<dbReference type="InterPro" id="IPR026822">
    <property type="entry name" value="Spp2/MOS2_G-patch"/>
</dbReference>
<keyword evidence="8" id="KW-1185">Reference proteome</keyword>
<dbReference type="GO" id="GO:0005681">
    <property type="term" value="C:spliceosomal complex"/>
    <property type="evidence" value="ECO:0007669"/>
    <property type="project" value="TreeGrafter"/>
</dbReference>
<protein>
    <recommendedName>
        <fullName evidence="5">G-patch domain-containing protein</fullName>
    </recommendedName>
</protein>
<accession>A0A085MS49</accession>
<dbReference type="SMART" id="SM00443">
    <property type="entry name" value="G_patch"/>
    <property type="match status" value="1"/>
</dbReference>
<dbReference type="CDD" id="cd13153">
    <property type="entry name" value="KOW_GPKOW_B"/>
    <property type="match status" value="1"/>
</dbReference>
<keyword evidence="3" id="KW-0539">Nucleus</keyword>
<sequence>MTGVVKSFKVRQAPGARANLPLQRSKMFDHEEEETDNREYTRTFSSRDYQRSTAADSDRTDVPIIAAIPDSYSIVRRGADEKLGSLEELESEQDIDYDSIPVEEYGKALLRGLGWSEGAAIGKTNKQVVKVIESQPRPKGLGLGAAVKIKKQEEKKDHSTKEEEEELQLKVGSCIKRTDAPHTNEYGKVISMDEDNCRVVCHMLLSKETLSLSQYSVEVVSSTEYLQKGRCINQEKYDTYKKKEVEHTTPDVPLSQNSLERKEVATTRDQPITKMDHTPTGWMYPMVRVRFIDRRYAKGKFYKKKGRIEDMVAKDSCTVVFDDGGLLENVKEHQLETVVPRSRNAEVMVLFGKWRGRVGRMLEQDSTKCEAVVQVADDTLKLSYDDFAEYVGDPVEE</sequence>
<gene>
    <name evidence="6" type="ORF">M513_09153</name>
    <name evidence="7" type="ORF">M514_09153</name>
</gene>
<dbReference type="GO" id="GO:0000398">
    <property type="term" value="P:mRNA splicing, via spliceosome"/>
    <property type="evidence" value="ECO:0007669"/>
    <property type="project" value="InterPro"/>
</dbReference>
<evidence type="ECO:0000313" key="7">
    <source>
        <dbReference type="EMBL" id="KFD60045.1"/>
    </source>
</evidence>
<proteinExistence type="predicted"/>
<dbReference type="InterPro" id="IPR045166">
    <property type="entry name" value="Spp2-like"/>
</dbReference>